<feature type="domain" description="PKD" evidence="6">
    <location>
        <begin position="1077"/>
        <end position="1131"/>
    </location>
</feature>
<feature type="domain" description="PKD" evidence="6">
    <location>
        <begin position="461"/>
        <end position="484"/>
    </location>
</feature>
<feature type="domain" description="PKD" evidence="6">
    <location>
        <begin position="637"/>
        <end position="684"/>
    </location>
</feature>
<keyword evidence="3" id="KW-0677">Repeat</keyword>
<dbReference type="PROSITE" id="PS50093">
    <property type="entry name" value="PKD"/>
    <property type="match status" value="12"/>
</dbReference>
<dbReference type="Pfam" id="PF13585">
    <property type="entry name" value="CHU_C"/>
    <property type="match status" value="1"/>
</dbReference>
<dbReference type="InterPro" id="IPR000601">
    <property type="entry name" value="PKD_dom"/>
</dbReference>
<evidence type="ECO:0000256" key="2">
    <source>
        <dbReference type="ARBA" id="ARBA00022692"/>
    </source>
</evidence>
<evidence type="ECO:0000256" key="1">
    <source>
        <dbReference type="ARBA" id="ARBA00004141"/>
    </source>
</evidence>
<dbReference type="InterPro" id="IPR022409">
    <property type="entry name" value="PKD/Chitinase_dom"/>
</dbReference>
<feature type="domain" description="PKD" evidence="6">
    <location>
        <begin position="726"/>
        <end position="792"/>
    </location>
</feature>
<dbReference type="Gene3D" id="2.60.40.10">
    <property type="entry name" value="Immunoglobulins"/>
    <property type="match status" value="11"/>
</dbReference>
<keyword evidence="5" id="KW-0472">Membrane</keyword>
<dbReference type="SMART" id="SM00089">
    <property type="entry name" value="PKD"/>
    <property type="match status" value="11"/>
</dbReference>
<evidence type="ECO:0000256" key="4">
    <source>
        <dbReference type="ARBA" id="ARBA00022989"/>
    </source>
</evidence>
<keyword evidence="2" id="KW-0812">Transmembrane</keyword>
<comment type="subcellular location">
    <subcellularLocation>
        <location evidence="1">Membrane</location>
        <topology evidence="1">Multi-pass membrane protein</topology>
    </subcellularLocation>
</comment>
<dbReference type="PANTHER" id="PTHR46730:SF4">
    <property type="entry name" value="POLYCYSTIC KIDNEY DISEASE PROTEIN 1-LIKE 1"/>
    <property type="match status" value="1"/>
</dbReference>
<comment type="caution">
    <text evidence="7">The sequence shown here is derived from an EMBL/GenBank/DDBJ whole genome shotgun (WGS) entry which is preliminary data.</text>
</comment>
<feature type="domain" description="PKD" evidence="6">
    <location>
        <begin position="550"/>
        <end position="598"/>
    </location>
</feature>
<name>A0ABP3XZ34_9FLAO</name>
<feature type="domain" description="PKD" evidence="6">
    <location>
        <begin position="192"/>
        <end position="253"/>
    </location>
</feature>
<organism evidence="7 8">
    <name type="scientific">Wandonia haliotis</name>
    <dbReference type="NCBI Taxonomy" id="574963"/>
    <lineage>
        <taxon>Bacteria</taxon>
        <taxon>Pseudomonadati</taxon>
        <taxon>Bacteroidota</taxon>
        <taxon>Flavobacteriia</taxon>
        <taxon>Flavobacteriales</taxon>
        <taxon>Crocinitomicaceae</taxon>
        <taxon>Wandonia</taxon>
    </lineage>
</organism>
<evidence type="ECO:0000313" key="7">
    <source>
        <dbReference type="EMBL" id="GAA0873852.1"/>
    </source>
</evidence>
<feature type="domain" description="PKD" evidence="6">
    <location>
        <begin position="915"/>
        <end position="951"/>
    </location>
</feature>
<feature type="domain" description="PKD" evidence="6">
    <location>
        <begin position="996"/>
        <end position="1023"/>
    </location>
</feature>
<proteinExistence type="predicted"/>
<dbReference type="InterPro" id="IPR035986">
    <property type="entry name" value="PKD_dom_sf"/>
</dbReference>
<feature type="domain" description="PKD" evidence="6">
    <location>
        <begin position="8"/>
        <end position="74"/>
    </location>
</feature>
<evidence type="ECO:0000313" key="8">
    <source>
        <dbReference type="Proteomes" id="UP001501126"/>
    </source>
</evidence>
<evidence type="ECO:0000256" key="5">
    <source>
        <dbReference type="ARBA" id="ARBA00023136"/>
    </source>
</evidence>
<sequence>MCQVSAQVTANFSASPRSVCVGEPINFTDLSSASGGSISSWLWNFGDGNTSTQANPTHTYTAAGNYNITLTVSDGSVSVAEVKANFITVHPLPAVSFQTPLSGCEVPYSPVFSAIQPQGNYTYAWDFGNGQTSTSAAPSGIVYNQAGSYEVNLSVTATETGCQNDLTQTITVAPFSAEFQVSEQQICLGTAISFTDISSGSPDTWSYDLGNGAVSSSQNPVYTYQNPGVYTVILTTGNTTTGCNDTYSMEIEVFDRPSPSFDIQPTHGCSPLTVQFTNTSQPSGGSFEWNFGNGQTFSGANPPDQVYPNNGVYSVTLQQMDENGCSSTVTMTDLIEVSSLIVGFEADILEGCEELQVNFTDTSSSPNPIDNPITSWQWDFGNGNTYSGQNPPSQLFSEGEYTITLVVSTDGGCQETAITQDYIQVGVPPQASFTYTPTSECAKSDFEFESTVTVPVPYDEEDIRYEWDFGDGGTATDPNPTYNYPIDTGYFDVQLIVYFRGCPDTVVTTDAVYIIAPIANFSPESMLFCNETLPLEVDFNDQAILGTVNDDVEMIWDFGDGNGTTFLSPAIFSGSDQGSTSNTYTNYGTYFIKQVVHNYTTGCSDSITREINISQLIPDIAMSDDTICRLSSVFVSNNSTTSHPIINTVFDMGNGTVVQQGSVNELYQNSGAYDISMQVTNSAGCTEIYTHEDFIVLQEPTAHISPSQSAGCVPLTVSFGNTSQVQGNGVPLASFEWTFEDGSQQTTNDQSQNVSYTFTQNGTYTTTMVATDAYGCVSDPVSVTTTLTSPTAAFDAPDVVCNEAPFSAINQSTDYVSSEWLINGQSVSVTDDLESFFAIEDTGQVSTTNTIELIVTDQNGCTNSTTATIIVSIPQAEADFSFTGSNINDEGEFVCPPVFADFTDESGSYGAITQWSWTFGDNNASTLENPSNTYVFAGTYSISLAVTDEYGCSDEVIYEDILVIGGPSGVVEWTSVGTLCEPAYLFTPSELVNVETITWQMGDGEVVNTLEPFEYTYSSPGTYLPLAIIQDGNNCSVEYPMPPITEIITPVVADFSVNPQETDVYKPMNIFDQSYGGTGGLVNWEWFFGSDSFSTETGGGFSYEWQKPGYYTIQLVVTDALGCTDTTSVPVIINADLYIPNVLTANGDGINDLFVLKEPVFTSYDIVILNRWGNVMYEAFDQDGVLLWDGKNKSGELCSEGVYFYKLIGTQYDGVAVNEHGFLTLVRE</sequence>
<feature type="domain" description="PKD" evidence="6">
    <location>
        <begin position="371"/>
        <end position="425"/>
    </location>
</feature>
<dbReference type="InterPro" id="IPR013783">
    <property type="entry name" value="Ig-like_fold"/>
</dbReference>
<reference evidence="8" key="1">
    <citation type="journal article" date="2019" name="Int. J. Syst. Evol. Microbiol.">
        <title>The Global Catalogue of Microorganisms (GCM) 10K type strain sequencing project: providing services to taxonomists for standard genome sequencing and annotation.</title>
        <authorList>
            <consortium name="The Broad Institute Genomics Platform"/>
            <consortium name="The Broad Institute Genome Sequencing Center for Infectious Disease"/>
            <person name="Wu L."/>
            <person name="Ma J."/>
        </authorList>
    </citation>
    <scope>NUCLEOTIDE SEQUENCE [LARGE SCALE GENOMIC DNA]</scope>
    <source>
        <strain evidence="8">JCM 16083</strain>
    </source>
</reference>
<dbReference type="Proteomes" id="UP001501126">
    <property type="component" value="Unassembled WGS sequence"/>
</dbReference>
<dbReference type="Pfam" id="PF18911">
    <property type="entry name" value="PKD_4"/>
    <property type="match status" value="9"/>
</dbReference>
<keyword evidence="4" id="KW-1133">Transmembrane helix</keyword>
<dbReference type="EMBL" id="BAAAFH010000003">
    <property type="protein sequence ID" value="GAA0873852.1"/>
    <property type="molecule type" value="Genomic_DNA"/>
</dbReference>
<dbReference type="PANTHER" id="PTHR46730">
    <property type="entry name" value="POLYCYSTIN-1"/>
    <property type="match status" value="1"/>
</dbReference>
<accession>A0ABP3XZ34</accession>
<protein>
    <recommendedName>
        <fullName evidence="6">PKD domain-containing protein</fullName>
    </recommendedName>
</protein>
<keyword evidence="8" id="KW-1185">Reference proteome</keyword>
<evidence type="ECO:0000259" key="6">
    <source>
        <dbReference type="PROSITE" id="PS50093"/>
    </source>
</evidence>
<gene>
    <name evidence="7" type="ORF">GCM10009118_02600</name>
</gene>
<dbReference type="CDD" id="cd00146">
    <property type="entry name" value="PKD"/>
    <property type="match status" value="8"/>
</dbReference>
<feature type="domain" description="PKD" evidence="6">
    <location>
        <begin position="257"/>
        <end position="342"/>
    </location>
</feature>
<dbReference type="SUPFAM" id="SSF49299">
    <property type="entry name" value="PKD domain"/>
    <property type="match status" value="12"/>
</dbReference>
<feature type="domain" description="PKD" evidence="6">
    <location>
        <begin position="93"/>
        <end position="156"/>
    </location>
</feature>
<evidence type="ECO:0000256" key="3">
    <source>
        <dbReference type="ARBA" id="ARBA00022737"/>
    </source>
</evidence>